<keyword evidence="1" id="KW-0677">Repeat</keyword>
<organism evidence="5 6">
    <name type="scientific">Inmirania thermothiophila</name>
    <dbReference type="NCBI Taxonomy" id="1750597"/>
    <lineage>
        <taxon>Bacteria</taxon>
        <taxon>Pseudomonadati</taxon>
        <taxon>Pseudomonadota</taxon>
        <taxon>Gammaproteobacteria</taxon>
        <taxon>Chromatiales</taxon>
        <taxon>Ectothiorhodospiraceae</taxon>
        <taxon>Inmirania</taxon>
    </lineage>
</organism>
<dbReference type="Gene3D" id="1.25.40.10">
    <property type="entry name" value="Tetratricopeptide repeat domain"/>
    <property type="match status" value="1"/>
</dbReference>
<dbReference type="SMART" id="SM00028">
    <property type="entry name" value="TPR"/>
    <property type="match status" value="3"/>
</dbReference>
<dbReference type="InterPro" id="IPR011990">
    <property type="entry name" value="TPR-like_helical_dom_sf"/>
</dbReference>
<proteinExistence type="predicted"/>
<dbReference type="RefSeq" id="WP_148051456.1">
    <property type="nucleotide sequence ID" value="NZ_RJVI01000002.1"/>
</dbReference>
<feature type="repeat" description="TPR" evidence="3">
    <location>
        <begin position="80"/>
        <end position="113"/>
    </location>
</feature>
<feature type="compositionally biased region" description="Gly residues" evidence="4">
    <location>
        <begin position="228"/>
        <end position="238"/>
    </location>
</feature>
<evidence type="ECO:0000313" key="5">
    <source>
        <dbReference type="EMBL" id="ROR32910.1"/>
    </source>
</evidence>
<dbReference type="PANTHER" id="PTHR44858">
    <property type="entry name" value="TETRATRICOPEPTIDE REPEAT PROTEIN 6"/>
    <property type="match status" value="1"/>
</dbReference>
<evidence type="ECO:0000256" key="4">
    <source>
        <dbReference type="SAM" id="MobiDB-lite"/>
    </source>
</evidence>
<dbReference type="Pfam" id="PF13174">
    <property type="entry name" value="TPR_6"/>
    <property type="match status" value="1"/>
</dbReference>
<dbReference type="EMBL" id="RJVI01000002">
    <property type="protein sequence ID" value="ROR32910.1"/>
    <property type="molecule type" value="Genomic_DNA"/>
</dbReference>
<dbReference type="InterPro" id="IPR019734">
    <property type="entry name" value="TPR_rpt"/>
</dbReference>
<dbReference type="AlphaFoldDB" id="A0A3N1Y267"/>
<evidence type="ECO:0000256" key="3">
    <source>
        <dbReference type="PROSITE-ProRule" id="PRU00339"/>
    </source>
</evidence>
<feature type="repeat" description="TPR" evidence="3">
    <location>
        <begin position="148"/>
        <end position="181"/>
    </location>
</feature>
<keyword evidence="6" id="KW-1185">Reference proteome</keyword>
<evidence type="ECO:0000313" key="6">
    <source>
        <dbReference type="Proteomes" id="UP000276634"/>
    </source>
</evidence>
<feature type="repeat" description="TPR" evidence="3">
    <location>
        <begin position="114"/>
        <end position="147"/>
    </location>
</feature>
<dbReference type="InterPro" id="IPR050498">
    <property type="entry name" value="Ycf3"/>
</dbReference>
<dbReference type="OrthoDB" id="255821at2"/>
<gene>
    <name evidence="5" type="ORF">EDC57_2125</name>
</gene>
<protein>
    <submittedName>
        <fullName evidence="5">Tetratricopeptide repeat protein</fullName>
    </submittedName>
</protein>
<keyword evidence="2 3" id="KW-0802">TPR repeat</keyword>
<dbReference type="PROSITE" id="PS50005">
    <property type="entry name" value="TPR"/>
    <property type="match status" value="3"/>
</dbReference>
<dbReference type="SUPFAM" id="SSF48452">
    <property type="entry name" value="TPR-like"/>
    <property type="match status" value="1"/>
</dbReference>
<sequence>MTARVNRRLLVVLATAAAVAAGGWLLARLPRFYDRSLAVEAPAAAAVALPEEPPALGIAARPKGPGQAPDPRRDPRQAEIHARFQQGVAMLHARRYEEAMTAFHRVLELAPRLPEAQVNMGYALLGLGRPEAARDFFRAAIEVRPTQANAYYGLAEALEALGELEGALGAMRTYIHLSPPDDPYLARARSALWEWEARLGRGPWGRPPPPEIAEALEAARRRAEAAAGGDGAGAGPAGSGPRRGPAGGGR</sequence>
<dbReference type="Proteomes" id="UP000276634">
    <property type="component" value="Unassembled WGS sequence"/>
</dbReference>
<evidence type="ECO:0000256" key="1">
    <source>
        <dbReference type="ARBA" id="ARBA00022737"/>
    </source>
</evidence>
<feature type="region of interest" description="Disordered" evidence="4">
    <location>
        <begin position="56"/>
        <end position="75"/>
    </location>
</feature>
<accession>A0A3N1Y267</accession>
<comment type="caution">
    <text evidence="5">The sequence shown here is derived from an EMBL/GenBank/DDBJ whole genome shotgun (WGS) entry which is preliminary data.</text>
</comment>
<name>A0A3N1Y267_9GAMM</name>
<feature type="region of interest" description="Disordered" evidence="4">
    <location>
        <begin position="218"/>
        <end position="250"/>
    </location>
</feature>
<evidence type="ECO:0000256" key="2">
    <source>
        <dbReference type="ARBA" id="ARBA00022803"/>
    </source>
</evidence>
<reference evidence="5 6" key="1">
    <citation type="submission" date="2018-11" db="EMBL/GenBank/DDBJ databases">
        <title>Genomic Encyclopedia of Type Strains, Phase IV (KMG-IV): sequencing the most valuable type-strain genomes for metagenomic binning, comparative biology and taxonomic classification.</title>
        <authorList>
            <person name="Goeker M."/>
        </authorList>
    </citation>
    <scope>NUCLEOTIDE SEQUENCE [LARGE SCALE GENOMIC DNA]</scope>
    <source>
        <strain evidence="5 6">DSM 100275</strain>
    </source>
</reference>
<dbReference type="PANTHER" id="PTHR44858:SF1">
    <property type="entry name" value="UDP-N-ACETYLGLUCOSAMINE--PEPTIDE N-ACETYLGLUCOSAMINYLTRANSFERASE SPINDLY-RELATED"/>
    <property type="match status" value="1"/>
</dbReference>
<dbReference type="Pfam" id="PF13432">
    <property type="entry name" value="TPR_16"/>
    <property type="match status" value="1"/>
</dbReference>